<evidence type="ECO:0000256" key="1">
    <source>
        <dbReference type="ARBA" id="ARBA00008645"/>
    </source>
</evidence>
<dbReference type="Gene3D" id="3.40.50.1820">
    <property type="entry name" value="alpha/beta hydrolase"/>
    <property type="match status" value="1"/>
</dbReference>
<organism evidence="7 8">
    <name type="scientific">Hondaea fermentalgiana</name>
    <dbReference type="NCBI Taxonomy" id="2315210"/>
    <lineage>
        <taxon>Eukaryota</taxon>
        <taxon>Sar</taxon>
        <taxon>Stramenopiles</taxon>
        <taxon>Bigyra</taxon>
        <taxon>Labyrinthulomycetes</taxon>
        <taxon>Thraustochytrida</taxon>
        <taxon>Thraustochytriidae</taxon>
        <taxon>Hondaea</taxon>
    </lineage>
</organism>
<evidence type="ECO:0000313" key="8">
    <source>
        <dbReference type="Proteomes" id="UP000241890"/>
    </source>
</evidence>
<dbReference type="InParanoid" id="A0A2R5G8T9"/>
<dbReference type="InterPro" id="IPR016812">
    <property type="entry name" value="PPase_methylesterase_euk"/>
</dbReference>
<comment type="catalytic activity">
    <reaction evidence="5">
        <text>[phosphatase 2A protein]-C-terminal L-leucine methyl ester + H2O = [phosphatase 2A protein]-C-terminal L-leucine + methanol + H(+)</text>
        <dbReference type="Rhea" id="RHEA:48548"/>
        <dbReference type="Rhea" id="RHEA-COMP:12134"/>
        <dbReference type="Rhea" id="RHEA-COMP:12135"/>
        <dbReference type="ChEBI" id="CHEBI:15377"/>
        <dbReference type="ChEBI" id="CHEBI:15378"/>
        <dbReference type="ChEBI" id="CHEBI:17790"/>
        <dbReference type="ChEBI" id="CHEBI:90516"/>
        <dbReference type="ChEBI" id="CHEBI:90517"/>
        <dbReference type="EC" id="3.1.1.89"/>
    </reaction>
</comment>
<protein>
    <recommendedName>
        <fullName evidence="2">protein phosphatase methylesterase-1</fullName>
        <ecNumber evidence="2">3.1.1.89</ecNumber>
    </recommendedName>
</protein>
<evidence type="ECO:0000313" key="7">
    <source>
        <dbReference type="EMBL" id="GBG24471.1"/>
    </source>
</evidence>
<proteinExistence type="inferred from homology"/>
<keyword evidence="4" id="KW-0378">Hydrolase</keyword>
<comment type="similarity">
    <text evidence="1">Belongs to the AB hydrolase superfamily.</text>
</comment>
<accession>A0A2R5G8T9</accession>
<gene>
    <name evidence="7" type="ORF">FCC1311_006892</name>
</gene>
<evidence type="ECO:0000256" key="2">
    <source>
        <dbReference type="ARBA" id="ARBA00013111"/>
    </source>
</evidence>
<name>A0A2R5G8T9_9STRA</name>
<evidence type="ECO:0000256" key="3">
    <source>
        <dbReference type="ARBA" id="ARBA00022487"/>
    </source>
</evidence>
<dbReference type="InterPro" id="IPR000073">
    <property type="entry name" value="AB_hydrolase_1"/>
</dbReference>
<dbReference type="InterPro" id="IPR029058">
    <property type="entry name" value="AB_hydrolase_fold"/>
</dbReference>
<evidence type="ECO:0000259" key="6">
    <source>
        <dbReference type="Pfam" id="PF12697"/>
    </source>
</evidence>
<dbReference type="GO" id="GO:0051723">
    <property type="term" value="F:protein methylesterase activity"/>
    <property type="evidence" value="ECO:0007669"/>
    <property type="project" value="UniProtKB-EC"/>
</dbReference>
<dbReference type="PANTHER" id="PTHR14189">
    <property type="entry name" value="PROTEIN PHOSPHATASE METHYLESTERASE-1 RELATED"/>
    <property type="match status" value="1"/>
</dbReference>
<dbReference type="SUPFAM" id="SSF53474">
    <property type="entry name" value="alpha/beta-Hydrolases"/>
    <property type="match status" value="1"/>
</dbReference>
<dbReference type="Pfam" id="PF12697">
    <property type="entry name" value="Abhydrolase_6"/>
    <property type="match status" value="1"/>
</dbReference>
<dbReference type="AlphaFoldDB" id="A0A2R5G8T9"/>
<evidence type="ECO:0000256" key="4">
    <source>
        <dbReference type="ARBA" id="ARBA00022801"/>
    </source>
</evidence>
<keyword evidence="8" id="KW-1185">Reference proteome</keyword>
<keyword evidence="3" id="KW-0719">Serine esterase</keyword>
<sequence length="342" mass="36912">MQNDDASAPHAWAAAARVRMAEGTKVMVRWAPAAALQTPSGMRGPLEAAADMEIDDEDSIPELNTGQIGLDKGRALVLFLHGAGQSSQTWATTVAELQRMIRGPNAPALVAYDARAHGATRISPTDPNTAYETMDKDHLVNDALSLLDALCSASNEEDDARSSAAKPTHVFIVGHSMGGAIACWLAQALQASRTETMQVRGLFVMDAVEELALASLENSLKSVTSRPAGFASLEAAVGWALEHGMTQNPISALPSMRGQLRAATPEEAQAFGAEAGLVWRTELEKSYHHWAGWFEGFSQAFVDIKLINKAILLAGRERLDQPMMVGHMQGFRYLRFCEKARS</sequence>
<comment type="caution">
    <text evidence="7">The sequence shown here is derived from an EMBL/GenBank/DDBJ whole genome shotgun (WGS) entry which is preliminary data.</text>
</comment>
<feature type="domain" description="AB hydrolase-1" evidence="6">
    <location>
        <begin position="77"/>
        <end position="323"/>
    </location>
</feature>
<dbReference type="Proteomes" id="UP000241890">
    <property type="component" value="Unassembled WGS sequence"/>
</dbReference>
<dbReference type="OrthoDB" id="194865at2759"/>
<dbReference type="EC" id="3.1.1.89" evidence="2"/>
<evidence type="ECO:0000256" key="5">
    <source>
        <dbReference type="ARBA" id="ARBA00049203"/>
    </source>
</evidence>
<reference evidence="7 8" key="1">
    <citation type="submission" date="2017-12" db="EMBL/GenBank/DDBJ databases">
        <title>Sequencing, de novo assembly and annotation of complete genome of a new Thraustochytrid species, strain FCC1311.</title>
        <authorList>
            <person name="Sedici K."/>
            <person name="Godart F."/>
            <person name="Aiese Cigliano R."/>
            <person name="Sanseverino W."/>
            <person name="Barakat M."/>
            <person name="Ortet P."/>
            <person name="Marechal E."/>
            <person name="Cagnac O."/>
            <person name="Amato A."/>
        </authorList>
    </citation>
    <scope>NUCLEOTIDE SEQUENCE [LARGE SCALE GENOMIC DNA]</scope>
</reference>
<dbReference type="EMBL" id="BEYU01000006">
    <property type="protein sequence ID" value="GBG24471.1"/>
    <property type="molecule type" value="Genomic_DNA"/>
</dbReference>
<dbReference type="PANTHER" id="PTHR14189:SF0">
    <property type="entry name" value="PROTEIN PHOSPHATASE METHYLESTERASE 1"/>
    <property type="match status" value="1"/>
</dbReference>